<evidence type="ECO:0000313" key="5">
    <source>
        <dbReference type="EMBL" id="PZW39766.1"/>
    </source>
</evidence>
<gene>
    <name evidence="5" type="ORF">LX95_02131</name>
</gene>
<keyword evidence="2" id="KW-0479">Metal-binding</keyword>
<evidence type="ECO:0000256" key="2">
    <source>
        <dbReference type="ARBA" id="ARBA00022723"/>
    </source>
</evidence>
<dbReference type="InterPro" id="IPR000891">
    <property type="entry name" value="PYR_CT"/>
</dbReference>
<dbReference type="InterPro" id="IPR013785">
    <property type="entry name" value="Aldolase_TIM"/>
</dbReference>
<evidence type="ECO:0000256" key="1">
    <source>
        <dbReference type="ARBA" id="ARBA00009405"/>
    </source>
</evidence>
<dbReference type="EMBL" id="QKYV01000005">
    <property type="protein sequence ID" value="PZW39766.1"/>
    <property type="molecule type" value="Genomic_DNA"/>
</dbReference>
<sequence>MNKIKLIECPRDAMQGIKDFIPTEKKIQYIQSLLRCGFDTIDFGSFVSPKAIPQMVDTKEVLANLDLSKTNSKLLAIVANVRGAQDAVQHPEIDYLGYPFSISENFQMRNTHKTIEQSVETLREILNIAHKHGKQVVAYLSMGFGNPYGDPWSVEIVGEWTERLSSYGVNILSLSDTVGTSDAETIDYLFSNLIPAYPNIEFGAHLHTTPTSWHEKIDAAYKAGCRRFDGAIQGFGGCPMAKDDLTGNMPTEKMLSYFNAAKADSNVKMGSFESSYNEATKIFNLYH</sequence>
<dbReference type="CDD" id="cd07938">
    <property type="entry name" value="DRE_TIM_HMGL"/>
    <property type="match status" value="1"/>
</dbReference>
<dbReference type="RefSeq" id="WP_111541407.1">
    <property type="nucleotide sequence ID" value="NZ_QKYV01000005.1"/>
</dbReference>
<comment type="similarity">
    <text evidence="1">Belongs to the HMG-CoA lyase family.</text>
</comment>
<dbReference type="GO" id="GO:0046872">
    <property type="term" value="F:metal ion binding"/>
    <property type="evidence" value="ECO:0007669"/>
    <property type="project" value="UniProtKB-KW"/>
</dbReference>
<dbReference type="SUPFAM" id="SSF51569">
    <property type="entry name" value="Aldolase"/>
    <property type="match status" value="1"/>
</dbReference>
<keyword evidence="3 5" id="KW-0456">Lyase</keyword>
<feature type="domain" description="Pyruvate carboxyltransferase" evidence="4">
    <location>
        <begin position="3"/>
        <end position="273"/>
    </location>
</feature>
<dbReference type="GO" id="GO:0004419">
    <property type="term" value="F:hydroxymethylglutaryl-CoA lyase activity"/>
    <property type="evidence" value="ECO:0007669"/>
    <property type="project" value="TreeGrafter"/>
</dbReference>
<dbReference type="PANTHER" id="PTHR42738:SF7">
    <property type="entry name" value="HYDROXYMETHYLGLUTARYL-COA LYASE"/>
    <property type="match status" value="1"/>
</dbReference>
<evidence type="ECO:0000313" key="6">
    <source>
        <dbReference type="Proteomes" id="UP000249542"/>
    </source>
</evidence>
<proteinExistence type="inferred from homology"/>
<organism evidence="5 6">
    <name type="scientific">Mesonia algae</name>
    <dbReference type="NCBI Taxonomy" id="213248"/>
    <lineage>
        <taxon>Bacteria</taxon>
        <taxon>Pseudomonadati</taxon>
        <taxon>Bacteroidota</taxon>
        <taxon>Flavobacteriia</taxon>
        <taxon>Flavobacteriales</taxon>
        <taxon>Flavobacteriaceae</taxon>
        <taxon>Mesonia</taxon>
    </lineage>
</organism>
<dbReference type="GO" id="GO:0006552">
    <property type="term" value="P:L-leucine catabolic process"/>
    <property type="evidence" value="ECO:0007669"/>
    <property type="project" value="TreeGrafter"/>
</dbReference>
<dbReference type="Proteomes" id="UP000249542">
    <property type="component" value="Unassembled WGS sequence"/>
</dbReference>
<dbReference type="Gene3D" id="3.20.20.70">
    <property type="entry name" value="Aldolase class I"/>
    <property type="match status" value="1"/>
</dbReference>
<dbReference type="GO" id="GO:0046951">
    <property type="term" value="P:ketone body biosynthetic process"/>
    <property type="evidence" value="ECO:0007669"/>
    <property type="project" value="TreeGrafter"/>
</dbReference>
<evidence type="ECO:0000256" key="3">
    <source>
        <dbReference type="ARBA" id="ARBA00023239"/>
    </source>
</evidence>
<comment type="caution">
    <text evidence="5">The sequence shown here is derived from an EMBL/GenBank/DDBJ whole genome shotgun (WGS) entry which is preliminary data.</text>
</comment>
<keyword evidence="6" id="KW-1185">Reference proteome</keyword>
<dbReference type="Pfam" id="PF00682">
    <property type="entry name" value="HMGL-like"/>
    <property type="match status" value="1"/>
</dbReference>
<dbReference type="InterPro" id="IPR043594">
    <property type="entry name" value="HMGL"/>
</dbReference>
<dbReference type="AlphaFoldDB" id="A0A2W7HYU2"/>
<reference evidence="5 6" key="1">
    <citation type="submission" date="2018-06" db="EMBL/GenBank/DDBJ databases">
        <title>Genomic Encyclopedia of Archaeal and Bacterial Type Strains, Phase II (KMG-II): from individual species to whole genera.</title>
        <authorList>
            <person name="Goeker M."/>
        </authorList>
    </citation>
    <scope>NUCLEOTIDE SEQUENCE [LARGE SCALE GENOMIC DNA]</scope>
    <source>
        <strain evidence="5 6">DSM 15361</strain>
    </source>
</reference>
<accession>A0A2W7HYU2</accession>
<evidence type="ECO:0000259" key="4">
    <source>
        <dbReference type="PROSITE" id="PS50991"/>
    </source>
</evidence>
<protein>
    <submittedName>
        <fullName evidence="5">Hydroxymethylglutaryl-CoA lyase</fullName>
    </submittedName>
</protein>
<name>A0A2W7HYU2_9FLAO</name>
<dbReference type="PANTHER" id="PTHR42738">
    <property type="entry name" value="HYDROXYMETHYLGLUTARYL-COA LYASE"/>
    <property type="match status" value="1"/>
</dbReference>
<dbReference type="PROSITE" id="PS50991">
    <property type="entry name" value="PYR_CT"/>
    <property type="match status" value="1"/>
</dbReference>